<comment type="caution">
    <text evidence="1">The sequence shown here is derived from an EMBL/GenBank/DDBJ whole genome shotgun (WGS) entry which is preliminary data.</text>
</comment>
<organism evidence="1 2">
    <name type="scientific">Xenorhabdus santafensis</name>
    <dbReference type="NCBI Taxonomy" id="2582833"/>
    <lineage>
        <taxon>Bacteria</taxon>
        <taxon>Pseudomonadati</taxon>
        <taxon>Pseudomonadota</taxon>
        <taxon>Gammaproteobacteria</taxon>
        <taxon>Enterobacterales</taxon>
        <taxon>Morganellaceae</taxon>
        <taxon>Xenorhabdus</taxon>
    </lineage>
</organism>
<gene>
    <name evidence="1" type="ORF">FE392_18000</name>
</gene>
<dbReference type="RefSeq" id="WP_319931549.1">
    <property type="nucleotide sequence ID" value="NZ_VCDN01000100.1"/>
</dbReference>
<protein>
    <submittedName>
        <fullName evidence="1">Uncharacterized protein</fullName>
    </submittedName>
</protein>
<sequence>MAKPHIHADLTMEYAKLAQETERPWEYFQYRTHGNEKWLDCNTLFAFHSAYQYRLKPRTIKIGNFDVPEPVREPLEEGAEYFYPYVSGTEESDMGGFFSRDYWAGWCVDMTRLKRGLIHLTPEAAELHAKSLISLTSK</sequence>
<name>A0ABU4SEH1_9GAMM</name>
<accession>A0ABU4SEH1</accession>
<dbReference type="Proteomes" id="UP001271890">
    <property type="component" value="Unassembled WGS sequence"/>
</dbReference>
<evidence type="ECO:0000313" key="1">
    <source>
        <dbReference type="EMBL" id="MDX7989179.1"/>
    </source>
</evidence>
<dbReference type="EMBL" id="VCDN01000100">
    <property type="protein sequence ID" value="MDX7989179.1"/>
    <property type="molecule type" value="Genomic_DNA"/>
</dbReference>
<proteinExistence type="predicted"/>
<keyword evidence="2" id="KW-1185">Reference proteome</keyword>
<evidence type="ECO:0000313" key="2">
    <source>
        <dbReference type="Proteomes" id="UP001271890"/>
    </source>
</evidence>
<reference evidence="2" key="1">
    <citation type="journal article" date="2024" name="Toxins">
        <title>Genome Sequence Analysis of Native Xenorhabdus Strains Isolated from Entomopathogenic Nematodes in Argentina.</title>
        <authorList>
            <person name="Palma L."/>
            <person name="Frizzo L."/>
            <person name="Kaiser S."/>
            <person name="Berry C."/>
            <person name="Caballero P."/>
            <person name="Bode H.B."/>
            <person name="Del Valle E.E."/>
        </authorList>
    </citation>
    <scope>NUCLEOTIDE SEQUENCE [LARGE SCALE GENOMIC DNA]</scope>
    <source>
        <strain evidence="2">12</strain>
    </source>
</reference>